<dbReference type="EMBL" id="BRPK01000005">
    <property type="protein sequence ID" value="GLB38323.1"/>
    <property type="molecule type" value="Genomic_DNA"/>
</dbReference>
<accession>A0A9P3PLW0</accession>
<gene>
    <name evidence="3" type="ORF">LshimejAT787_0501880</name>
</gene>
<evidence type="ECO:0000313" key="3">
    <source>
        <dbReference type="EMBL" id="GLB38323.1"/>
    </source>
</evidence>
<dbReference type="OrthoDB" id="2117972at2759"/>
<feature type="transmembrane region" description="Helical" evidence="2">
    <location>
        <begin position="136"/>
        <end position="159"/>
    </location>
</feature>
<evidence type="ECO:0000313" key="4">
    <source>
        <dbReference type="Proteomes" id="UP001063166"/>
    </source>
</evidence>
<feature type="region of interest" description="Disordered" evidence="1">
    <location>
        <begin position="450"/>
        <end position="479"/>
    </location>
</feature>
<dbReference type="InterPro" id="IPR027948">
    <property type="entry name" value="DUF4436"/>
</dbReference>
<organism evidence="3 4">
    <name type="scientific">Lyophyllum shimeji</name>
    <name type="common">Hon-shimeji</name>
    <name type="synonym">Tricholoma shimeji</name>
    <dbReference type="NCBI Taxonomy" id="47721"/>
    <lineage>
        <taxon>Eukaryota</taxon>
        <taxon>Fungi</taxon>
        <taxon>Dikarya</taxon>
        <taxon>Basidiomycota</taxon>
        <taxon>Agaricomycotina</taxon>
        <taxon>Agaricomycetes</taxon>
        <taxon>Agaricomycetidae</taxon>
        <taxon>Agaricales</taxon>
        <taxon>Tricholomatineae</taxon>
        <taxon>Lyophyllaceae</taxon>
        <taxon>Lyophyllum</taxon>
    </lineage>
</organism>
<evidence type="ECO:0000256" key="2">
    <source>
        <dbReference type="SAM" id="Phobius"/>
    </source>
</evidence>
<reference evidence="3" key="1">
    <citation type="submission" date="2022-07" db="EMBL/GenBank/DDBJ databases">
        <title>The genome of Lyophyllum shimeji provides insight into the initial evolution of ectomycorrhizal fungal genome.</title>
        <authorList>
            <person name="Kobayashi Y."/>
            <person name="Shibata T."/>
            <person name="Hirakawa H."/>
            <person name="Shigenobu S."/>
            <person name="Nishiyama T."/>
            <person name="Yamada A."/>
            <person name="Hasebe M."/>
            <person name="Kawaguchi M."/>
        </authorList>
    </citation>
    <scope>NUCLEOTIDE SEQUENCE</scope>
    <source>
        <strain evidence="3">AT787</strain>
    </source>
</reference>
<feature type="region of interest" description="Disordered" evidence="1">
    <location>
        <begin position="505"/>
        <end position="543"/>
    </location>
</feature>
<feature type="transmembrane region" description="Helical" evidence="2">
    <location>
        <begin position="384"/>
        <end position="401"/>
    </location>
</feature>
<feature type="transmembrane region" description="Helical" evidence="2">
    <location>
        <begin position="421"/>
        <end position="440"/>
    </location>
</feature>
<evidence type="ECO:0008006" key="5">
    <source>
        <dbReference type="Google" id="ProtNLM"/>
    </source>
</evidence>
<comment type="caution">
    <text evidence="3">The sequence shown here is derived from an EMBL/GenBank/DDBJ whole genome shotgun (WGS) entry which is preliminary data.</text>
</comment>
<name>A0A9P3PLW0_LYOSH</name>
<keyword evidence="2" id="KW-1133">Transmembrane helix</keyword>
<proteinExistence type="predicted"/>
<feature type="transmembrane region" description="Helical" evidence="2">
    <location>
        <begin position="352"/>
        <end position="372"/>
    </location>
</feature>
<keyword evidence="4" id="KW-1185">Reference proteome</keyword>
<dbReference type="AlphaFoldDB" id="A0A9P3PLW0"/>
<dbReference type="Proteomes" id="UP001063166">
    <property type="component" value="Unassembled WGS sequence"/>
</dbReference>
<evidence type="ECO:0000256" key="1">
    <source>
        <dbReference type="SAM" id="MobiDB-lite"/>
    </source>
</evidence>
<dbReference type="Pfam" id="PF14494">
    <property type="entry name" value="DUF4436"/>
    <property type="match status" value="1"/>
</dbReference>
<keyword evidence="2" id="KW-0812">Transmembrane</keyword>
<protein>
    <recommendedName>
        <fullName evidence="5">Transmembrane protein</fullName>
    </recommendedName>
</protein>
<keyword evidence="2" id="KW-0472">Membrane</keyword>
<sequence length="543" mass="60186">MHTEDSRLAHENLHSCWIQMSNYQINDLGVLNESSSGDSLCNARRQSCFLAYIFQRAVPLTRAWSLSRPVSYRMMFSFRSPTLFPPRRSFHRLRSFHLAPISAVQTCPGVFADTSSSTSMAKTPPIIPRSPLRGSVITKLAVIASLVFICTISISFIGANVDEKSFELSLEKTADTAPGIVLLGENVDVDVDEPSITIRWSIIACGKDFILPGSAGIHRTTSCGLPSQPLYIFVDNDVAPTATYDPSQIPFSRNTGNRRSIQNLVQFDSDHVLDVHETRLYPFDTYLLSSTIRAVTFTNETLPIRKLMTIDTTSSFDIQTTDTETYLASANETENASRDIDIRVTRPGSARFFALFLFGLNWLLTHVAIGLVMISRRIRNVRSIVKHLLSAGAIVLAIPQLRNSMPDAPGFDGVLIDSIGYFPQMIISGISAAVILLILISREVDDIRDTTSPVSRSYPIPPPAALDRVRPPPTPTKDATSAQIAHYEIHRLAKHFQGEFVFPPVQTGQSIRPSEHAVAPHRRTKTMPRISDDSETSSSDWVK</sequence>